<dbReference type="OrthoDB" id="342131at2759"/>
<protein>
    <submittedName>
        <fullName evidence="3">Uncharacterized protein</fullName>
    </submittedName>
</protein>
<evidence type="ECO:0000313" key="4">
    <source>
        <dbReference type="Proteomes" id="UP000479000"/>
    </source>
</evidence>
<feature type="non-terminal residue" evidence="3">
    <location>
        <position position="265"/>
    </location>
</feature>
<evidence type="ECO:0000313" key="3">
    <source>
        <dbReference type="EMBL" id="CAA9993546.1"/>
    </source>
</evidence>
<feature type="region of interest" description="Disordered" evidence="1">
    <location>
        <begin position="1"/>
        <end position="49"/>
    </location>
</feature>
<gene>
    <name evidence="3" type="ORF">NTEN_LOCUS477</name>
</gene>
<dbReference type="InterPro" id="IPR052208">
    <property type="entry name" value="DmX-like/RAVE_component"/>
</dbReference>
<accession>A0A6H5FW58</accession>
<evidence type="ECO:0000256" key="2">
    <source>
        <dbReference type="SAM" id="Phobius"/>
    </source>
</evidence>
<reference evidence="3 4" key="1">
    <citation type="submission" date="2020-02" db="EMBL/GenBank/DDBJ databases">
        <authorList>
            <person name="Ferguson B K."/>
        </authorList>
    </citation>
    <scope>NUCLEOTIDE SEQUENCE [LARGE SCALE GENOMIC DNA]</scope>
</reference>
<dbReference type="GO" id="GO:0043291">
    <property type="term" value="C:RAVE complex"/>
    <property type="evidence" value="ECO:0007669"/>
    <property type="project" value="TreeGrafter"/>
</dbReference>
<feature type="compositionally biased region" description="Acidic residues" evidence="1">
    <location>
        <begin position="17"/>
        <end position="30"/>
    </location>
</feature>
<feature type="transmembrane region" description="Helical" evidence="2">
    <location>
        <begin position="72"/>
        <end position="93"/>
    </location>
</feature>
<dbReference type="Proteomes" id="UP000479000">
    <property type="component" value="Unassembled WGS sequence"/>
</dbReference>
<keyword evidence="2" id="KW-0472">Membrane</keyword>
<dbReference type="PANTHER" id="PTHR13950">
    <property type="entry name" value="RABCONNECTIN-RELATED"/>
    <property type="match status" value="1"/>
</dbReference>
<dbReference type="GO" id="GO:0007035">
    <property type="term" value="P:vacuolar acidification"/>
    <property type="evidence" value="ECO:0007669"/>
    <property type="project" value="TreeGrafter"/>
</dbReference>
<keyword evidence="2" id="KW-0812">Transmembrane</keyword>
<dbReference type="EMBL" id="CADCXU010000735">
    <property type="protein sequence ID" value="CAA9993546.1"/>
    <property type="molecule type" value="Genomic_DNA"/>
</dbReference>
<sequence>MDWSQPVKPAEDKLELDWGDDEPDEDDDSGGLEFKPTPSATEALEPNPDAANRVTNLRALLVREKDDDTPRLNVLLCEAFVATYMALAVYALATCDCYILYRLAGQNFQESTWAVLFGEHPPDRKGNPRTDAERSGEYVGRCGEFHYKTAHAPQHEAPGPIRRPDGHHAHERRQAHVPRTVRLPGNVDDILLLEQELPVCSPLIHGVMRTVQHWQDMVKEDLESRGPPPPRYIPGCYVEPTPLGQLPGPAIHKYRTILERGNTPF</sequence>
<keyword evidence="2" id="KW-1133">Transmembrane helix</keyword>
<dbReference type="PANTHER" id="PTHR13950:SF9">
    <property type="entry name" value="RABCONNECTIN-3A"/>
    <property type="match status" value="1"/>
</dbReference>
<evidence type="ECO:0000256" key="1">
    <source>
        <dbReference type="SAM" id="MobiDB-lite"/>
    </source>
</evidence>
<proteinExistence type="predicted"/>
<organism evidence="3 4">
    <name type="scientific">Nesidiocoris tenuis</name>
    <dbReference type="NCBI Taxonomy" id="355587"/>
    <lineage>
        <taxon>Eukaryota</taxon>
        <taxon>Metazoa</taxon>
        <taxon>Ecdysozoa</taxon>
        <taxon>Arthropoda</taxon>
        <taxon>Hexapoda</taxon>
        <taxon>Insecta</taxon>
        <taxon>Pterygota</taxon>
        <taxon>Neoptera</taxon>
        <taxon>Paraneoptera</taxon>
        <taxon>Hemiptera</taxon>
        <taxon>Heteroptera</taxon>
        <taxon>Panheteroptera</taxon>
        <taxon>Cimicomorpha</taxon>
        <taxon>Miridae</taxon>
        <taxon>Dicyphina</taxon>
        <taxon>Nesidiocoris</taxon>
    </lineage>
</organism>
<keyword evidence="4" id="KW-1185">Reference proteome</keyword>
<dbReference type="AlphaFoldDB" id="A0A6H5FW58"/>
<name>A0A6H5FW58_9HEMI</name>